<keyword evidence="8 11" id="KW-1133">Transmembrane helix</keyword>
<feature type="transmembrane region" description="Helical" evidence="11">
    <location>
        <begin position="337"/>
        <end position="359"/>
    </location>
</feature>
<keyword evidence="6" id="KW-0378">Hydrolase</keyword>
<evidence type="ECO:0000259" key="12">
    <source>
        <dbReference type="PROSITE" id="PS50106"/>
    </source>
</evidence>
<evidence type="ECO:0000256" key="2">
    <source>
        <dbReference type="ARBA" id="ARBA00004141"/>
    </source>
</evidence>
<evidence type="ECO:0000256" key="8">
    <source>
        <dbReference type="ARBA" id="ARBA00022989"/>
    </source>
</evidence>
<dbReference type="InterPro" id="IPR004387">
    <property type="entry name" value="Pept_M50_Zn"/>
</dbReference>
<dbReference type="Pfam" id="PF17820">
    <property type="entry name" value="PDZ_6"/>
    <property type="match status" value="1"/>
</dbReference>
<evidence type="ECO:0000256" key="4">
    <source>
        <dbReference type="ARBA" id="ARBA00022670"/>
    </source>
</evidence>
<proteinExistence type="inferred from homology"/>
<feature type="domain" description="PDZ" evidence="12">
    <location>
        <begin position="144"/>
        <end position="218"/>
    </location>
</feature>
<accession>A0ABW1KY26</accession>
<evidence type="ECO:0000256" key="11">
    <source>
        <dbReference type="SAM" id="Phobius"/>
    </source>
</evidence>
<dbReference type="Gene3D" id="2.30.42.10">
    <property type="match status" value="1"/>
</dbReference>
<feature type="transmembrane region" description="Helical" evidence="11">
    <location>
        <begin position="379"/>
        <end position="402"/>
    </location>
</feature>
<dbReference type="InterPro" id="IPR041489">
    <property type="entry name" value="PDZ_6"/>
</dbReference>
<evidence type="ECO:0000256" key="10">
    <source>
        <dbReference type="ARBA" id="ARBA00023136"/>
    </source>
</evidence>
<dbReference type="SUPFAM" id="SSF50156">
    <property type="entry name" value="PDZ domain-like"/>
    <property type="match status" value="1"/>
</dbReference>
<evidence type="ECO:0000256" key="3">
    <source>
        <dbReference type="ARBA" id="ARBA00007931"/>
    </source>
</evidence>
<keyword evidence="9" id="KW-0482">Metalloprotease</keyword>
<keyword evidence="14" id="KW-1185">Reference proteome</keyword>
<evidence type="ECO:0000313" key="13">
    <source>
        <dbReference type="EMBL" id="MFC6036988.1"/>
    </source>
</evidence>
<keyword evidence="4" id="KW-0645">Protease</keyword>
<name>A0ABW1KY26_9PROT</name>
<keyword evidence="7" id="KW-0862">Zinc</keyword>
<dbReference type="InterPro" id="IPR036034">
    <property type="entry name" value="PDZ_sf"/>
</dbReference>
<dbReference type="RefSeq" id="WP_379881761.1">
    <property type="nucleotide sequence ID" value="NZ_JBHPON010000002.1"/>
</dbReference>
<dbReference type="Pfam" id="PF02163">
    <property type="entry name" value="Peptidase_M50"/>
    <property type="match status" value="1"/>
</dbReference>
<feature type="transmembrane region" description="Helical" evidence="11">
    <location>
        <begin position="131"/>
        <end position="155"/>
    </location>
</feature>
<feature type="transmembrane region" description="Helical" evidence="11">
    <location>
        <begin position="6"/>
        <end position="25"/>
    </location>
</feature>
<protein>
    <submittedName>
        <fullName evidence="13">M50 family metallopeptidase</fullName>
    </submittedName>
</protein>
<dbReference type="EMBL" id="JBHPON010000002">
    <property type="protein sequence ID" value="MFC6036988.1"/>
    <property type="molecule type" value="Genomic_DNA"/>
</dbReference>
<reference evidence="13 14" key="1">
    <citation type="submission" date="2024-09" db="EMBL/GenBank/DDBJ databases">
        <authorList>
            <person name="Zhang Z.-H."/>
        </authorList>
    </citation>
    <scope>NUCLEOTIDE SEQUENCE [LARGE SCALE GENOMIC DNA]</scope>
    <source>
        <strain evidence="13 14">HHTR114</strain>
    </source>
</reference>
<evidence type="ECO:0000256" key="1">
    <source>
        <dbReference type="ARBA" id="ARBA00001947"/>
    </source>
</evidence>
<evidence type="ECO:0000256" key="5">
    <source>
        <dbReference type="ARBA" id="ARBA00022692"/>
    </source>
</evidence>
<dbReference type="SMART" id="SM00228">
    <property type="entry name" value="PDZ"/>
    <property type="match status" value="1"/>
</dbReference>
<gene>
    <name evidence="13" type="ORF">ACFMB1_15645</name>
</gene>
<evidence type="ECO:0000256" key="6">
    <source>
        <dbReference type="ARBA" id="ARBA00022801"/>
    </source>
</evidence>
<comment type="caution">
    <text evidence="13">The sequence shown here is derived from an EMBL/GenBank/DDBJ whole genome shotgun (WGS) entry which is preliminary data.</text>
</comment>
<dbReference type="PROSITE" id="PS50106">
    <property type="entry name" value="PDZ"/>
    <property type="match status" value="1"/>
</dbReference>
<dbReference type="Proteomes" id="UP001596116">
    <property type="component" value="Unassembled WGS sequence"/>
</dbReference>
<keyword evidence="10 11" id="KW-0472">Membrane</keyword>
<dbReference type="PANTHER" id="PTHR42837">
    <property type="entry name" value="REGULATOR OF SIGMA-E PROTEASE RSEP"/>
    <property type="match status" value="1"/>
</dbReference>
<keyword evidence="5 11" id="KW-0812">Transmembrane</keyword>
<comment type="similarity">
    <text evidence="3">Belongs to the peptidase M50B family.</text>
</comment>
<evidence type="ECO:0000256" key="7">
    <source>
        <dbReference type="ARBA" id="ARBA00022833"/>
    </source>
</evidence>
<dbReference type="CDD" id="cd23081">
    <property type="entry name" value="cpPDZ_EcRseP-like"/>
    <property type="match status" value="1"/>
</dbReference>
<dbReference type="PANTHER" id="PTHR42837:SF2">
    <property type="entry name" value="MEMBRANE METALLOPROTEASE ARASP2, CHLOROPLASTIC-RELATED"/>
    <property type="match status" value="1"/>
</dbReference>
<dbReference type="InterPro" id="IPR001478">
    <property type="entry name" value="PDZ"/>
</dbReference>
<dbReference type="InterPro" id="IPR008915">
    <property type="entry name" value="Peptidase_M50"/>
</dbReference>
<comment type="subcellular location">
    <subcellularLocation>
        <location evidence="2">Membrane</location>
        <topology evidence="2">Multi-pass membrane protein</topology>
    </subcellularLocation>
</comment>
<dbReference type="CDD" id="cd06163">
    <property type="entry name" value="S2P-M50_PDZ_RseP-like"/>
    <property type="match status" value="1"/>
</dbReference>
<evidence type="ECO:0000313" key="14">
    <source>
        <dbReference type="Proteomes" id="UP001596116"/>
    </source>
</evidence>
<comment type="cofactor">
    <cofactor evidence="1">
        <name>Zn(2+)</name>
        <dbReference type="ChEBI" id="CHEBI:29105"/>
    </cofactor>
</comment>
<sequence>MLETLLILPISIIAFIALLMIIVFFHEYGHFSVARLLGVKVDVFSIGFGKPILQWIDRKGTQWRISALPLGGYVKFFGDLNAASQGPAEAAQKPATTQFPGPREAEEIAGGMSAEERKVCFHFKPVWVRAAVVAAGPLANFVLAVAIFAGLYMTLGRVIVDPMVMDVTAESAAAEAGFMPGDRIVTVNGRPVAEFGDVADAVLVSGGDEIRFEVDRGGQTVALTAAATRIENTDRYGNKIESWRLGIVGPSPQDYSFRKYGPIDAISAGFGELGRILELTVKYIGKIVLGKEEASQLGGPIKMAQYAGQSVMSGFDDSSYREPPGFLFKLRASLIDFIFLAAVVSVSIGFLNLMPVPVLDGGHLMYYAYEAISGRPLGARAQAIGFRLGVVLLASLMIFVTWNDINNLLSSIS</sequence>
<organism evidence="13 14">
    <name type="scientific">Hyphococcus aureus</name>
    <dbReference type="NCBI Taxonomy" id="2666033"/>
    <lineage>
        <taxon>Bacteria</taxon>
        <taxon>Pseudomonadati</taxon>
        <taxon>Pseudomonadota</taxon>
        <taxon>Alphaproteobacteria</taxon>
        <taxon>Parvularculales</taxon>
        <taxon>Parvularculaceae</taxon>
        <taxon>Hyphococcus</taxon>
    </lineage>
</organism>
<evidence type="ECO:0000256" key="9">
    <source>
        <dbReference type="ARBA" id="ARBA00023049"/>
    </source>
</evidence>